<evidence type="ECO:0000313" key="8">
    <source>
        <dbReference type="EMBL" id="KAI9635354.1"/>
    </source>
</evidence>
<reference evidence="8" key="1">
    <citation type="journal article" date="2022" name="G3 (Bethesda)">
        <title>High quality genome of the basidiomycete yeast Dioszegia hungarica PDD-24b-2 isolated from cloud water.</title>
        <authorList>
            <person name="Jarrige D."/>
            <person name="Haridas S."/>
            <person name="Bleykasten-Grosshans C."/>
            <person name="Joly M."/>
            <person name="Nadalig T."/>
            <person name="Sancelme M."/>
            <person name="Vuilleumier S."/>
            <person name="Grigoriev I.V."/>
            <person name="Amato P."/>
            <person name="Bringel F."/>
        </authorList>
    </citation>
    <scope>NUCLEOTIDE SEQUENCE</scope>
    <source>
        <strain evidence="8">PDD-24b-2</strain>
    </source>
</reference>
<comment type="similarity">
    <text evidence="6">Belongs to the TRAPP small subunits family. TRAPPC4 subfamily.</text>
</comment>
<gene>
    <name evidence="8" type="ORF">MKK02DRAFT_25935</name>
</gene>
<keyword evidence="2 7" id="KW-0813">Transport</keyword>
<organism evidence="8 9">
    <name type="scientific">Dioszegia hungarica</name>
    <dbReference type="NCBI Taxonomy" id="4972"/>
    <lineage>
        <taxon>Eukaryota</taxon>
        <taxon>Fungi</taxon>
        <taxon>Dikarya</taxon>
        <taxon>Basidiomycota</taxon>
        <taxon>Agaricomycotina</taxon>
        <taxon>Tremellomycetes</taxon>
        <taxon>Tremellales</taxon>
        <taxon>Bulleribasidiaceae</taxon>
        <taxon>Dioszegia</taxon>
    </lineage>
</organism>
<evidence type="ECO:0000256" key="2">
    <source>
        <dbReference type="ARBA" id="ARBA00022448"/>
    </source>
</evidence>
<evidence type="ECO:0000256" key="1">
    <source>
        <dbReference type="ARBA" id="ARBA00004555"/>
    </source>
</evidence>
<dbReference type="RefSeq" id="XP_052945131.1">
    <property type="nucleotide sequence ID" value="XM_053087116.1"/>
</dbReference>
<dbReference type="GO" id="GO:0005794">
    <property type="term" value="C:Golgi apparatus"/>
    <property type="evidence" value="ECO:0007669"/>
    <property type="project" value="UniProtKB-SubCell"/>
</dbReference>
<keyword evidence="5 7" id="KW-0333">Golgi apparatus</keyword>
<dbReference type="GO" id="GO:0030008">
    <property type="term" value="C:TRAPP complex"/>
    <property type="evidence" value="ECO:0007669"/>
    <property type="project" value="UniProtKB-UniRule"/>
</dbReference>
<dbReference type="GO" id="GO:0006888">
    <property type="term" value="P:endoplasmic reticulum to Golgi vesicle-mediated transport"/>
    <property type="evidence" value="ECO:0007669"/>
    <property type="project" value="UniProtKB-UniRule"/>
</dbReference>
<keyword evidence="4 7" id="KW-0931">ER-Golgi transport</keyword>
<dbReference type="Proteomes" id="UP001164286">
    <property type="component" value="Unassembled WGS sequence"/>
</dbReference>
<evidence type="ECO:0000256" key="4">
    <source>
        <dbReference type="ARBA" id="ARBA00022892"/>
    </source>
</evidence>
<evidence type="ECO:0000256" key="7">
    <source>
        <dbReference type="RuleBase" id="RU366065"/>
    </source>
</evidence>
<evidence type="ECO:0000256" key="3">
    <source>
        <dbReference type="ARBA" id="ARBA00022824"/>
    </source>
</evidence>
<dbReference type="GO" id="GO:0005783">
    <property type="term" value="C:endoplasmic reticulum"/>
    <property type="evidence" value="ECO:0007669"/>
    <property type="project" value="UniProtKB-SubCell"/>
</dbReference>
<dbReference type="GeneID" id="77726317"/>
<sequence>MIHAVWVINKAGGLVFNRSYSDVLPPLPLNAVLILAGTLHGIHAITGRLDPTTNSKSRSGPSSGQGMEAFEAEGWGGRVWLSGTGTKFIVLHSIPHSGLDELLRRIYEIYADAVMKNPFHTPEMPINSSLFETRLQTLIAGVNT</sequence>
<proteinExistence type="inferred from homology"/>
<keyword evidence="3 7" id="KW-0256">Endoplasmic reticulum</keyword>
<dbReference type="Gene3D" id="3.30.450.70">
    <property type="match status" value="1"/>
</dbReference>
<dbReference type="AlphaFoldDB" id="A0AA38LV67"/>
<dbReference type="SMART" id="SM01399">
    <property type="entry name" value="Sybindin"/>
    <property type="match status" value="1"/>
</dbReference>
<accession>A0AA38LV67</accession>
<dbReference type="EMBL" id="JAKWFO010000005">
    <property type="protein sequence ID" value="KAI9635354.1"/>
    <property type="molecule type" value="Genomic_DNA"/>
</dbReference>
<keyword evidence="9" id="KW-1185">Reference proteome</keyword>
<comment type="caution">
    <text evidence="8">The sequence shown here is derived from an EMBL/GenBank/DDBJ whole genome shotgun (WGS) entry which is preliminary data.</text>
</comment>
<dbReference type="InterPro" id="IPR007233">
    <property type="entry name" value="TRAPPC"/>
</dbReference>
<evidence type="ECO:0000256" key="5">
    <source>
        <dbReference type="ARBA" id="ARBA00023034"/>
    </source>
</evidence>
<dbReference type="PANTHER" id="PTHR23249">
    <property type="entry name" value="TRAFFICKING PROTEIN PARTICLE COMPLEX SUBUNIT"/>
    <property type="match status" value="1"/>
</dbReference>
<protein>
    <recommendedName>
        <fullName evidence="7">Trafficking protein particle complex subunit</fullName>
    </recommendedName>
</protein>
<comment type="subcellular location">
    <subcellularLocation>
        <location evidence="7">Endoplasmic reticulum</location>
    </subcellularLocation>
    <subcellularLocation>
        <location evidence="7">Golgi apparatus</location>
        <location evidence="7">cis-Golgi network</location>
    </subcellularLocation>
    <subcellularLocation>
        <location evidence="1">Golgi apparatus</location>
    </subcellularLocation>
</comment>
<dbReference type="PANTHER" id="PTHR23249:SF15">
    <property type="entry name" value="TRAFFICKING PROTEIN PARTICLE COMPLEX SUBUNIT 4"/>
    <property type="match status" value="1"/>
</dbReference>
<name>A0AA38LV67_9TREE</name>
<evidence type="ECO:0000313" key="9">
    <source>
        <dbReference type="Proteomes" id="UP001164286"/>
    </source>
</evidence>
<dbReference type="CDD" id="cd14856">
    <property type="entry name" value="TRAPPC4_synbindin"/>
    <property type="match status" value="1"/>
</dbReference>
<evidence type="ECO:0000256" key="6">
    <source>
        <dbReference type="ARBA" id="ARBA00038179"/>
    </source>
</evidence>
<comment type="subunit">
    <text evidence="7">Part of the multisubunit transport protein particle (TRAPP) complex.</text>
</comment>
<dbReference type="SUPFAM" id="SSF64356">
    <property type="entry name" value="SNARE-like"/>
    <property type="match status" value="1"/>
</dbReference>
<dbReference type="Pfam" id="PF04099">
    <property type="entry name" value="Sybindin"/>
    <property type="match status" value="1"/>
</dbReference>
<dbReference type="InterPro" id="IPR011012">
    <property type="entry name" value="Longin-like_dom_sf"/>
</dbReference>